<proteinExistence type="predicted"/>
<dbReference type="EMBL" id="BART01015718">
    <property type="protein sequence ID" value="GAG87976.1"/>
    <property type="molecule type" value="Genomic_DNA"/>
</dbReference>
<dbReference type="AlphaFoldDB" id="X1CUZ8"/>
<name>X1CUZ8_9ZZZZ</name>
<protein>
    <submittedName>
        <fullName evidence="1">Uncharacterized protein</fullName>
    </submittedName>
</protein>
<sequence>RRPLNTNFGCTLEIIMLISTKLPKIKYPGNFVIRNRLTIIAKQLNIFILESKL</sequence>
<evidence type="ECO:0000313" key="1">
    <source>
        <dbReference type="EMBL" id="GAG87976.1"/>
    </source>
</evidence>
<feature type="non-terminal residue" evidence="1">
    <location>
        <position position="1"/>
    </location>
</feature>
<organism evidence="1">
    <name type="scientific">marine sediment metagenome</name>
    <dbReference type="NCBI Taxonomy" id="412755"/>
    <lineage>
        <taxon>unclassified sequences</taxon>
        <taxon>metagenomes</taxon>
        <taxon>ecological metagenomes</taxon>
    </lineage>
</organism>
<reference evidence="1" key="1">
    <citation type="journal article" date="2014" name="Front. Microbiol.">
        <title>High frequency of phylogenetically diverse reductive dehalogenase-homologous genes in deep subseafloor sedimentary metagenomes.</title>
        <authorList>
            <person name="Kawai M."/>
            <person name="Futagami T."/>
            <person name="Toyoda A."/>
            <person name="Takaki Y."/>
            <person name="Nishi S."/>
            <person name="Hori S."/>
            <person name="Arai W."/>
            <person name="Tsubouchi T."/>
            <person name="Morono Y."/>
            <person name="Uchiyama I."/>
            <person name="Ito T."/>
            <person name="Fujiyama A."/>
            <person name="Inagaki F."/>
            <person name="Takami H."/>
        </authorList>
    </citation>
    <scope>NUCLEOTIDE SEQUENCE</scope>
    <source>
        <strain evidence="1">Expedition CK06-06</strain>
    </source>
</reference>
<comment type="caution">
    <text evidence="1">The sequence shown here is derived from an EMBL/GenBank/DDBJ whole genome shotgun (WGS) entry which is preliminary data.</text>
</comment>
<accession>X1CUZ8</accession>
<gene>
    <name evidence="1" type="ORF">S01H4_30448</name>
</gene>